<dbReference type="STRING" id="1962155.B1813_12580"/>
<gene>
    <name evidence="1" type="ORF">B1813_12580</name>
</gene>
<evidence type="ECO:0000313" key="2">
    <source>
        <dbReference type="Proteomes" id="UP000192591"/>
    </source>
</evidence>
<proteinExistence type="predicted"/>
<dbReference type="RefSeq" id="WP_081191960.1">
    <property type="nucleotide sequence ID" value="NZ_MWIH01000005.1"/>
</dbReference>
<accession>A0A1V9A7D6</accession>
<dbReference type="EMBL" id="MWIH01000005">
    <property type="protein sequence ID" value="OQO92946.1"/>
    <property type="molecule type" value="Genomic_DNA"/>
</dbReference>
<reference evidence="1 2" key="1">
    <citation type="submission" date="2017-02" db="EMBL/GenBank/DDBJ databases">
        <title>Draft genome of Saccharomonospora sp. 154.</title>
        <authorList>
            <person name="Alonso-Carmona G.S."/>
            <person name="De La Haba R."/>
            <person name="Vera-Gargallo B."/>
            <person name="Sandoval-Trujillo A.H."/>
            <person name="Ramirez-Duran N."/>
            <person name="Ventosa A."/>
        </authorList>
    </citation>
    <scope>NUCLEOTIDE SEQUENCE [LARGE SCALE GENOMIC DNA]</scope>
    <source>
        <strain evidence="1 2">LRS4.154</strain>
    </source>
</reference>
<dbReference type="AlphaFoldDB" id="A0A1V9A7D6"/>
<evidence type="ECO:0000313" key="1">
    <source>
        <dbReference type="EMBL" id="OQO92946.1"/>
    </source>
</evidence>
<keyword evidence="2" id="KW-1185">Reference proteome</keyword>
<comment type="caution">
    <text evidence="1">The sequence shown here is derived from an EMBL/GenBank/DDBJ whole genome shotgun (WGS) entry which is preliminary data.</text>
</comment>
<dbReference type="Proteomes" id="UP000192591">
    <property type="component" value="Unassembled WGS sequence"/>
</dbReference>
<name>A0A1V9A7D6_SACPI</name>
<sequence length="69" mass="7899">MPYSSPKALQNALNARSRVAARERGTPPEQLMNRFYLSRLMARVFVHDPTGWILKGGQALLARWPDARY</sequence>
<protein>
    <submittedName>
        <fullName evidence="1">Uncharacterized protein</fullName>
    </submittedName>
</protein>
<organism evidence="1 2">
    <name type="scientific">Saccharomonospora piscinae</name>
    <dbReference type="NCBI Taxonomy" id="687388"/>
    <lineage>
        <taxon>Bacteria</taxon>
        <taxon>Bacillati</taxon>
        <taxon>Actinomycetota</taxon>
        <taxon>Actinomycetes</taxon>
        <taxon>Pseudonocardiales</taxon>
        <taxon>Pseudonocardiaceae</taxon>
        <taxon>Saccharomonospora</taxon>
    </lineage>
</organism>